<comment type="caution">
    <text evidence="2">The sequence shown here is derived from an EMBL/GenBank/DDBJ whole genome shotgun (WGS) entry which is preliminary data.</text>
</comment>
<dbReference type="Pfam" id="PF07007">
    <property type="entry name" value="LprI"/>
    <property type="match status" value="1"/>
</dbReference>
<keyword evidence="3" id="KW-1185">Reference proteome</keyword>
<evidence type="ECO:0000259" key="1">
    <source>
        <dbReference type="Pfam" id="PF07007"/>
    </source>
</evidence>
<dbReference type="Proteomes" id="UP001215503">
    <property type="component" value="Unassembled WGS sequence"/>
</dbReference>
<proteinExistence type="predicted"/>
<organism evidence="2 3">
    <name type="scientific">Aquibaculum arenosum</name>
    <dbReference type="NCBI Taxonomy" id="3032591"/>
    <lineage>
        <taxon>Bacteria</taxon>
        <taxon>Pseudomonadati</taxon>
        <taxon>Pseudomonadota</taxon>
        <taxon>Alphaproteobacteria</taxon>
        <taxon>Rhodospirillales</taxon>
        <taxon>Rhodovibrionaceae</taxon>
        <taxon>Aquibaculum</taxon>
    </lineage>
</organism>
<name>A0ABT5YRL5_9PROT</name>
<protein>
    <submittedName>
        <fullName evidence="2">DUF1311 domain-containing protein</fullName>
    </submittedName>
</protein>
<gene>
    <name evidence="2" type="ORF">P2G67_16305</name>
</gene>
<evidence type="ECO:0000313" key="2">
    <source>
        <dbReference type="EMBL" id="MDF2097529.1"/>
    </source>
</evidence>
<reference evidence="2 3" key="1">
    <citation type="submission" date="2023-03" db="EMBL/GenBank/DDBJ databases">
        <title>Fodinicurvata sp. CAU 1616 isolated from sea sendiment.</title>
        <authorList>
            <person name="Kim W."/>
        </authorList>
    </citation>
    <scope>NUCLEOTIDE SEQUENCE [LARGE SCALE GENOMIC DNA]</scope>
    <source>
        <strain evidence="2 3">CAU 1616</strain>
    </source>
</reference>
<accession>A0ABT5YRL5</accession>
<dbReference type="RefSeq" id="WP_275824356.1">
    <property type="nucleotide sequence ID" value="NZ_JARHUD010000023.1"/>
</dbReference>
<dbReference type="InterPro" id="IPR009739">
    <property type="entry name" value="LprI-like_N"/>
</dbReference>
<evidence type="ECO:0000313" key="3">
    <source>
        <dbReference type="Proteomes" id="UP001215503"/>
    </source>
</evidence>
<dbReference type="EMBL" id="JARHUD010000023">
    <property type="protein sequence ID" value="MDF2097529.1"/>
    <property type="molecule type" value="Genomic_DNA"/>
</dbReference>
<sequence length="303" mass="33381">MTALGTSYAEKIGLSLLTVLGLAWALAIPVQAAAGDRDISHDIRECREDPRFRDTGGAMIGDCLLEISNQVDAEIERIVARSAKAYCRQEDRALLARTQSDWQTYRQGWCQLVEHSPGNTPAYVNSAACMLETGRDRLTSLAYIVDYGEANCPFNRLLLEDSRFGDPTGAKVKMASLPVTWEARAQDGALTLALRRNAHNDIGLIGEVNLAGCIFCPDGETGCDDGVFFMESRDTVTSHSLFYVCHLANGARRFELFHLSGSIALQQQRQMTEANGFEWSLELHDLAVTPRGALRSMREGTDD</sequence>
<feature type="domain" description="Lysozyme inhibitor LprI-like N-terminal" evidence="1">
    <location>
        <begin position="61"/>
        <end position="140"/>
    </location>
</feature>